<keyword evidence="4" id="KW-1185">Reference proteome</keyword>
<dbReference type="PANTHER" id="PTHR46268">
    <property type="entry name" value="STRESS RESPONSE PROTEIN NHAX"/>
    <property type="match status" value="1"/>
</dbReference>
<reference evidence="3 4" key="2">
    <citation type="submission" date="2018-12" db="EMBL/GenBank/DDBJ databases">
        <title>Rhizobacter gummiphilus sp. nov., a rubber-degrading bacterium isolated from the soil of a botanical garden in Japan.</title>
        <authorList>
            <person name="Shunsuke S.S."/>
        </authorList>
    </citation>
    <scope>NUCLEOTIDE SEQUENCE [LARGE SCALE GENOMIC DNA]</scope>
    <source>
        <strain evidence="3 4">S-16</strain>
    </source>
</reference>
<comment type="similarity">
    <text evidence="1">Belongs to the universal stress protein A family.</text>
</comment>
<dbReference type="CDD" id="cd00293">
    <property type="entry name" value="USP-like"/>
    <property type="match status" value="1"/>
</dbReference>
<evidence type="ECO:0000313" key="4">
    <source>
        <dbReference type="Proteomes" id="UP000267464"/>
    </source>
</evidence>
<dbReference type="InterPro" id="IPR006015">
    <property type="entry name" value="Universal_stress_UspA"/>
</dbReference>
<feature type="domain" description="UspA" evidence="2">
    <location>
        <begin position="162"/>
        <end position="281"/>
    </location>
</feature>
<dbReference type="SUPFAM" id="SSF52402">
    <property type="entry name" value="Adenine nucleotide alpha hydrolases-like"/>
    <property type="match status" value="2"/>
</dbReference>
<organism evidence="3 4">
    <name type="scientific">Piscinibacter terrae</name>
    <dbReference type="NCBI Taxonomy" id="2496871"/>
    <lineage>
        <taxon>Bacteria</taxon>
        <taxon>Pseudomonadati</taxon>
        <taxon>Pseudomonadota</taxon>
        <taxon>Betaproteobacteria</taxon>
        <taxon>Burkholderiales</taxon>
        <taxon>Sphaerotilaceae</taxon>
        <taxon>Piscinibacter</taxon>
    </lineage>
</organism>
<evidence type="ECO:0000259" key="2">
    <source>
        <dbReference type="Pfam" id="PF00582"/>
    </source>
</evidence>
<gene>
    <name evidence="3" type="ORF">DZC73_25120</name>
</gene>
<dbReference type="AlphaFoldDB" id="A0A3N7HM80"/>
<comment type="caution">
    <text evidence="3">The sequence shown here is derived from an EMBL/GenBank/DDBJ whole genome shotgun (WGS) entry which is preliminary data.</text>
</comment>
<reference evidence="3 4" key="1">
    <citation type="submission" date="2018-08" db="EMBL/GenBank/DDBJ databases">
        <authorList>
            <person name="Khan S.A."/>
            <person name="Jeon C.O."/>
            <person name="Chun B.H."/>
            <person name="Jeong S.E."/>
        </authorList>
    </citation>
    <scope>NUCLEOTIDE SEQUENCE [LARGE SCALE GENOMIC DNA]</scope>
    <source>
        <strain evidence="3 4">S-16</strain>
    </source>
</reference>
<dbReference type="PANTHER" id="PTHR46268:SF15">
    <property type="entry name" value="UNIVERSAL STRESS PROTEIN HP_0031"/>
    <property type="match status" value="1"/>
</dbReference>
<dbReference type="InterPro" id="IPR006016">
    <property type="entry name" value="UspA"/>
</dbReference>
<name>A0A3N7HM80_9BURK</name>
<dbReference type="EMBL" id="QUSW01000009">
    <property type="protein sequence ID" value="RQP21731.1"/>
    <property type="molecule type" value="Genomic_DNA"/>
</dbReference>
<dbReference type="Pfam" id="PF00582">
    <property type="entry name" value="Usp"/>
    <property type="match status" value="1"/>
</dbReference>
<dbReference type="Gene3D" id="3.40.50.12370">
    <property type="match status" value="1"/>
</dbReference>
<evidence type="ECO:0000256" key="1">
    <source>
        <dbReference type="ARBA" id="ARBA00008791"/>
    </source>
</evidence>
<protein>
    <submittedName>
        <fullName evidence="3">Universal stress protein</fullName>
    </submittedName>
</protein>
<dbReference type="PRINTS" id="PR01438">
    <property type="entry name" value="UNVRSLSTRESS"/>
</dbReference>
<proteinExistence type="inferred from homology"/>
<dbReference type="Proteomes" id="UP000267464">
    <property type="component" value="Unassembled WGS sequence"/>
</dbReference>
<sequence length="283" mass="30649">MENLMTYRSLLVLLDSSPLCASRVDCAIRIAKSFEAHLVGLAPTGIVDMPVATESAASLAEYATLAWNTLRAEAAQSVEQFRQTCRAAGFQSFETQVDDESKARSLVSHAHCSDLTVLSQADPSSPGHAAMRETVEQVILYSARPTLVLPYAGRFDTVGTTAMVAWDNSREAARAVADALPFLRAAQTVHVVSWEEQRNEDGGLRPSLDALQRWLMWQGVTAEIHVERSGIPIAQAMLSRAADLSADLIVMGAYGHARWSERLLGGATRGLLDAMTAPVLMSH</sequence>
<evidence type="ECO:0000313" key="3">
    <source>
        <dbReference type="EMBL" id="RQP21731.1"/>
    </source>
</evidence>
<accession>A0A3N7HM80</accession>